<dbReference type="Gene3D" id="3.40.50.720">
    <property type="entry name" value="NAD(P)-binding Rossmann-like Domain"/>
    <property type="match status" value="1"/>
</dbReference>
<protein>
    <submittedName>
        <fullName evidence="2">Uncharacterized protein</fullName>
    </submittedName>
</protein>
<dbReference type="PANTHER" id="PTHR42820">
    <property type="entry name" value="SHORT-CHAIN DEHYDROGENASE REDUCTASE"/>
    <property type="match status" value="1"/>
</dbReference>
<dbReference type="FunFam" id="3.40.50.720:FF:000084">
    <property type="entry name" value="Short-chain dehydrogenase reductase"/>
    <property type="match status" value="1"/>
</dbReference>
<proteinExistence type="inferred from homology"/>
<evidence type="ECO:0000256" key="1">
    <source>
        <dbReference type="ARBA" id="ARBA00006484"/>
    </source>
</evidence>
<comment type="caution">
    <text evidence="2">The sequence shown here is derived from an EMBL/GenBank/DDBJ whole genome shotgun (WGS) entry which is preliminary data.</text>
</comment>
<gene>
    <name evidence="2" type="ORF">ACJRO7_009567</name>
</gene>
<dbReference type="Pfam" id="PF13561">
    <property type="entry name" value="adh_short_C2"/>
    <property type="match status" value="1"/>
</dbReference>
<dbReference type="PANTHER" id="PTHR42820:SF13">
    <property type="entry name" value="(-)-ISOPIPERITENOL_(-)-CARVEOL DEHYDROGENASE, MITOCHONDRIAL-LIKE"/>
    <property type="match status" value="1"/>
</dbReference>
<dbReference type="InterPro" id="IPR002347">
    <property type="entry name" value="SDR_fam"/>
</dbReference>
<organism evidence="2 3">
    <name type="scientific">Eucalyptus globulus</name>
    <name type="common">Tasmanian blue gum</name>
    <dbReference type="NCBI Taxonomy" id="34317"/>
    <lineage>
        <taxon>Eukaryota</taxon>
        <taxon>Viridiplantae</taxon>
        <taxon>Streptophyta</taxon>
        <taxon>Embryophyta</taxon>
        <taxon>Tracheophyta</taxon>
        <taxon>Spermatophyta</taxon>
        <taxon>Magnoliopsida</taxon>
        <taxon>eudicotyledons</taxon>
        <taxon>Gunneridae</taxon>
        <taxon>Pentapetalae</taxon>
        <taxon>rosids</taxon>
        <taxon>malvids</taxon>
        <taxon>Myrtales</taxon>
        <taxon>Myrtaceae</taxon>
        <taxon>Myrtoideae</taxon>
        <taxon>Eucalypteae</taxon>
        <taxon>Eucalyptus</taxon>
    </lineage>
</organism>
<comment type="similarity">
    <text evidence="1">Belongs to the short-chain dehydrogenases/reductases (SDR) family.</text>
</comment>
<reference evidence="2 3" key="1">
    <citation type="submission" date="2024-11" db="EMBL/GenBank/DDBJ databases">
        <title>Chromosome-level genome assembly of Eucalyptus globulus Labill. provides insights into its genome evolution.</title>
        <authorList>
            <person name="Li X."/>
        </authorList>
    </citation>
    <scope>NUCLEOTIDE SEQUENCE [LARGE SCALE GENOMIC DNA]</scope>
    <source>
        <strain evidence="2">CL2024</strain>
        <tissue evidence="2">Fresh tender leaves</tissue>
    </source>
</reference>
<dbReference type="PRINTS" id="PR00080">
    <property type="entry name" value="SDRFAMILY"/>
</dbReference>
<dbReference type="PROSITE" id="PS00061">
    <property type="entry name" value="ADH_SHORT"/>
    <property type="match status" value="1"/>
</dbReference>
<dbReference type="SUPFAM" id="SSF51735">
    <property type="entry name" value="NAD(P)-binding Rossmann-fold domains"/>
    <property type="match status" value="1"/>
</dbReference>
<dbReference type="PRINTS" id="PR00081">
    <property type="entry name" value="GDHRDH"/>
</dbReference>
<dbReference type="Proteomes" id="UP001634007">
    <property type="component" value="Unassembled WGS sequence"/>
</dbReference>
<dbReference type="EMBL" id="JBJKBG010000002">
    <property type="protein sequence ID" value="KAL3748348.1"/>
    <property type="molecule type" value="Genomic_DNA"/>
</dbReference>
<name>A0ABD3L9Z4_EUCGL</name>
<dbReference type="AlphaFoldDB" id="A0ABD3L9Z4"/>
<sequence>MIVMFNRKSTPNIQSKHNCALSFLKFYIRRGSASPSAQLHGPFPYSVFHSLPTEMTSHASNKLDGKVAIITGGASGIGEEAVRQLTNHGAYVVIADIQDKKGHDLVLSIGSHRCTYIHCDVTDEHQVKSLVESTLQSNGHLDILFSNAGTMNNIKQDILEFDIPAFESLFAVNVRGMAACVKHGARAMVAGGIKGSIICTASALASTGNENWVDYAMSKHAVLGLVRSASKQLGAYGIRVNCVSPGVVATPLLGRVLSVSEEEGEKMFESSSSLRGVLKAKHVADAVVFLASEEAEFINGHNLAVDGGWAGI</sequence>
<dbReference type="InterPro" id="IPR036291">
    <property type="entry name" value="NAD(P)-bd_dom_sf"/>
</dbReference>
<evidence type="ECO:0000313" key="2">
    <source>
        <dbReference type="EMBL" id="KAL3748348.1"/>
    </source>
</evidence>
<accession>A0ABD3L9Z4</accession>
<dbReference type="InterPro" id="IPR020904">
    <property type="entry name" value="Sc_DH/Rdtase_CS"/>
</dbReference>
<keyword evidence="3" id="KW-1185">Reference proteome</keyword>
<evidence type="ECO:0000313" key="3">
    <source>
        <dbReference type="Proteomes" id="UP001634007"/>
    </source>
</evidence>